<comment type="caution">
    <text evidence="2">The sequence shown here is derived from an EMBL/GenBank/DDBJ whole genome shotgun (WGS) entry which is preliminary data.</text>
</comment>
<reference evidence="2 3" key="1">
    <citation type="submission" date="2019-08" db="EMBL/GenBank/DDBJ databases">
        <title>In-depth cultivation of the pig gut microbiome towards novel bacterial diversity and tailored functional studies.</title>
        <authorList>
            <person name="Wylensek D."/>
            <person name="Hitch T.C.A."/>
            <person name="Clavel T."/>
        </authorList>
    </citation>
    <scope>NUCLEOTIDE SEQUENCE [LARGE SCALE GENOMIC DNA]</scope>
    <source>
        <strain evidence="2 3">WCA-693-APC-MOT-I</strain>
    </source>
</reference>
<dbReference type="EMBL" id="VUMT01000008">
    <property type="protein sequence ID" value="MSS63577.1"/>
    <property type="molecule type" value="Genomic_DNA"/>
</dbReference>
<evidence type="ECO:0000313" key="2">
    <source>
        <dbReference type="EMBL" id="MSS63577.1"/>
    </source>
</evidence>
<sequence length="184" mass="21598">MAASVMVPGVVLDSIALAGVIGVSIYYKDEIKASWNKIVKVMTDFCGSKIKPIMNKILKKMEDLPGEDEFHNFGRHYNDHGADFAYMPGGNGKKPNEKRYWEMAKRMLRSKSERIIEGQDVKWSQGNRRIKFNTYTCEYLVYELKTKKIITYYLPKAKKYINKEYSLSRWRAECLKYFLRHTKK</sequence>
<dbReference type="RefSeq" id="WP_154518978.1">
    <property type="nucleotide sequence ID" value="NZ_VUMT01000008.1"/>
</dbReference>
<feature type="transmembrane region" description="Helical" evidence="1">
    <location>
        <begin position="6"/>
        <end position="27"/>
    </location>
</feature>
<name>A0A6L5XYH2_9FIRM</name>
<organism evidence="2 3">
    <name type="scientific">Velocimicrobium porci</name>
    <dbReference type="NCBI Taxonomy" id="2606634"/>
    <lineage>
        <taxon>Bacteria</taxon>
        <taxon>Bacillati</taxon>
        <taxon>Bacillota</taxon>
        <taxon>Clostridia</taxon>
        <taxon>Lachnospirales</taxon>
        <taxon>Lachnospiraceae</taxon>
        <taxon>Velocimicrobium</taxon>
    </lineage>
</organism>
<evidence type="ECO:0000256" key="1">
    <source>
        <dbReference type="SAM" id="Phobius"/>
    </source>
</evidence>
<accession>A0A6L5XYH2</accession>
<gene>
    <name evidence="2" type="ORF">FYJ58_06760</name>
</gene>
<keyword evidence="1" id="KW-0472">Membrane</keyword>
<proteinExistence type="predicted"/>
<protein>
    <submittedName>
        <fullName evidence="2">Uncharacterized protein</fullName>
    </submittedName>
</protein>
<dbReference type="AlphaFoldDB" id="A0A6L5XYH2"/>
<keyword evidence="3" id="KW-1185">Reference proteome</keyword>
<keyword evidence="1" id="KW-1133">Transmembrane helix</keyword>
<dbReference type="Proteomes" id="UP000482209">
    <property type="component" value="Unassembled WGS sequence"/>
</dbReference>
<evidence type="ECO:0000313" key="3">
    <source>
        <dbReference type="Proteomes" id="UP000482209"/>
    </source>
</evidence>
<keyword evidence="1" id="KW-0812">Transmembrane</keyword>